<comment type="similarity">
    <text evidence="1">Belongs to the sigma-70 factor family. ECF subfamily.</text>
</comment>
<dbReference type="NCBIfam" id="TIGR02937">
    <property type="entry name" value="sigma70-ECF"/>
    <property type="match status" value="1"/>
</dbReference>
<evidence type="ECO:0000313" key="8">
    <source>
        <dbReference type="Proteomes" id="UP000593601"/>
    </source>
</evidence>
<evidence type="ECO:0000313" key="7">
    <source>
        <dbReference type="EMBL" id="QOV19499.1"/>
    </source>
</evidence>
<name>A0A7M2RGZ1_9FIRM</name>
<dbReference type="Proteomes" id="UP000593601">
    <property type="component" value="Chromosome"/>
</dbReference>
<keyword evidence="4" id="KW-0238">DNA-binding</keyword>
<evidence type="ECO:0000256" key="5">
    <source>
        <dbReference type="ARBA" id="ARBA00023163"/>
    </source>
</evidence>
<proteinExistence type="inferred from homology"/>
<sequence length="185" mass="22200">MKTIRKRSSRKSDSSCNQQEINMDGMDFGEIYEKYYCLVVKIAYDIIGDFYLAQDITQDVYASLYEKIDQIDIDRVKGWLITCASHKAIDYKRKKYYNREVMGDHFFPEPDSISTECVFIRREMWGQVFAELYEKNRQWFFLIMCMDIAGEKPEEVAKVLGITLNNLRVRHHRAKEWVRKRYEKD</sequence>
<reference evidence="7 8" key="1">
    <citation type="submission" date="2020-10" db="EMBL/GenBank/DDBJ databases">
        <title>Blautia liquoris sp.nov., isolated from the mud in a fermentation cellar used for the production of Chinese strong-flavoured liquor.</title>
        <authorList>
            <person name="Lu L."/>
        </authorList>
    </citation>
    <scope>NUCLEOTIDE SEQUENCE [LARGE SCALE GENOMIC DNA]</scope>
    <source>
        <strain evidence="7 8">LZLJ-3</strain>
    </source>
</reference>
<feature type="domain" description="RNA polymerase sigma-70 region 2" evidence="6">
    <location>
        <begin position="31"/>
        <end position="95"/>
    </location>
</feature>
<evidence type="ECO:0000256" key="1">
    <source>
        <dbReference type="ARBA" id="ARBA00010641"/>
    </source>
</evidence>
<dbReference type="PANTHER" id="PTHR43133:SF8">
    <property type="entry name" value="RNA POLYMERASE SIGMA FACTOR HI_1459-RELATED"/>
    <property type="match status" value="1"/>
</dbReference>
<keyword evidence="5" id="KW-0804">Transcription</keyword>
<dbReference type="AlphaFoldDB" id="A0A7M2RGZ1"/>
<gene>
    <name evidence="7" type="ORF">INP51_00500</name>
</gene>
<dbReference type="InterPro" id="IPR007627">
    <property type="entry name" value="RNA_pol_sigma70_r2"/>
</dbReference>
<organism evidence="7 8">
    <name type="scientific">Blautia liquoris</name>
    <dbReference type="NCBI Taxonomy" id="2779518"/>
    <lineage>
        <taxon>Bacteria</taxon>
        <taxon>Bacillati</taxon>
        <taxon>Bacillota</taxon>
        <taxon>Clostridia</taxon>
        <taxon>Lachnospirales</taxon>
        <taxon>Lachnospiraceae</taxon>
        <taxon>Blautia</taxon>
    </lineage>
</organism>
<evidence type="ECO:0000256" key="3">
    <source>
        <dbReference type="ARBA" id="ARBA00023082"/>
    </source>
</evidence>
<dbReference type="GO" id="GO:0006352">
    <property type="term" value="P:DNA-templated transcription initiation"/>
    <property type="evidence" value="ECO:0007669"/>
    <property type="project" value="InterPro"/>
</dbReference>
<protein>
    <submittedName>
        <fullName evidence="7">Sigma-70 family RNA polymerase sigma factor</fullName>
    </submittedName>
</protein>
<dbReference type="InterPro" id="IPR036388">
    <property type="entry name" value="WH-like_DNA-bd_sf"/>
</dbReference>
<accession>A0A7M2RGZ1</accession>
<dbReference type="InterPro" id="IPR014284">
    <property type="entry name" value="RNA_pol_sigma-70_dom"/>
</dbReference>
<evidence type="ECO:0000256" key="2">
    <source>
        <dbReference type="ARBA" id="ARBA00023015"/>
    </source>
</evidence>
<dbReference type="InterPro" id="IPR013325">
    <property type="entry name" value="RNA_pol_sigma_r2"/>
</dbReference>
<keyword evidence="3" id="KW-0731">Sigma factor</keyword>
<evidence type="ECO:0000259" key="6">
    <source>
        <dbReference type="Pfam" id="PF04542"/>
    </source>
</evidence>
<dbReference type="GO" id="GO:0016987">
    <property type="term" value="F:sigma factor activity"/>
    <property type="evidence" value="ECO:0007669"/>
    <property type="project" value="UniProtKB-KW"/>
</dbReference>
<dbReference type="Gene3D" id="1.10.1740.10">
    <property type="match status" value="1"/>
</dbReference>
<dbReference type="SUPFAM" id="SSF88659">
    <property type="entry name" value="Sigma3 and sigma4 domains of RNA polymerase sigma factors"/>
    <property type="match status" value="1"/>
</dbReference>
<dbReference type="GO" id="GO:0003677">
    <property type="term" value="F:DNA binding"/>
    <property type="evidence" value="ECO:0007669"/>
    <property type="project" value="UniProtKB-KW"/>
</dbReference>
<evidence type="ECO:0000256" key="4">
    <source>
        <dbReference type="ARBA" id="ARBA00023125"/>
    </source>
</evidence>
<keyword evidence="2" id="KW-0805">Transcription regulation</keyword>
<dbReference type="PANTHER" id="PTHR43133">
    <property type="entry name" value="RNA POLYMERASE ECF-TYPE SIGMA FACTO"/>
    <property type="match status" value="1"/>
</dbReference>
<dbReference type="KEGG" id="bliq:INP51_00500"/>
<keyword evidence="8" id="KW-1185">Reference proteome</keyword>
<dbReference type="SUPFAM" id="SSF88946">
    <property type="entry name" value="Sigma2 domain of RNA polymerase sigma factors"/>
    <property type="match status" value="1"/>
</dbReference>
<dbReference type="Gene3D" id="1.10.10.10">
    <property type="entry name" value="Winged helix-like DNA-binding domain superfamily/Winged helix DNA-binding domain"/>
    <property type="match status" value="1"/>
</dbReference>
<dbReference type="EMBL" id="CP063304">
    <property type="protein sequence ID" value="QOV19499.1"/>
    <property type="molecule type" value="Genomic_DNA"/>
</dbReference>
<dbReference type="RefSeq" id="WP_193735819.1">
    <property type="nucleotide sequence ID" value="NZ_CP063304.1"/>
</dbReference>
<dbReference type="InterPro" id="IPR013324">
    <property type="entry name" value="RNA_pol_sigma_r3/r4-like"/>
</dbReference>
<dbReference type="Pfam" id="PF04542">
    <property type="entry name" value="Sigma70_r2"/>
    <property type="match status" value="1"/>
</dbReference>
<dbReference type="InterPro" id="IPR039425">
    <property type="entry name" value="RNA_pol_sigma-70-like"/>
</dbReference>